<evidence type="ECO:0000259" key="1">
    <source>
        <dbReference type="Pfam" id="PF13392"/>
    </source>
</evidence>
<protein>
    <recommendedName>
        <fullName evidence="1">HNH nuclease domain-containing protein</fullName>
    </recommendedName>
</protein>
<dbReference type="Gene3D" id="3.90.75.20">
    <property type="match status" value="1"/>
</dbReference>
<proteinExistence type="predicted"/>
<organism evidence="2">
    <name type="scientific">marine sediment metagenome</name>
    <dbReference type="NCBI Taxonomy" id="412755"/>
    <lineage>
        <taxon>unclassified sequences</taxon>
        <taxon>metagenomes</taxon>
        <taxon>ecological metagenomes</taxon>
    </lineage>
</organism>
<dbReference type="AlphaFoldDB" id="X1DKK7"/>
<feature type="domain" description="HNH nuclease" evidence="1">
    <location>
        <begin position="31"/>
        <end position="58"/>
    </location>
</feature>
<sequence>KETYYTAVRGIRRGGKNIQIPMHRQILGLKPGDGKIVDHINRNPLDNRRVNLRIVSQASIALSISSKRPK</sequence>
<feature type="non-terminal residue" evidence="2">
    <location>
        <position position="1"/>
    </location>
</feature>
<dbReference type="EMBL" id="BART01040884">
    <property type="protein sequence ID" value="GAH21431.1"/>
    <property type="molecule type" value="Genomic_DNA"/>
</dbReference>
<dbReference type="InterPro" id="IPR003615">
    <property type="entry name" value="HNH_nuc"/>
</dbReference>
<dbReference type="Pfam" id="PF13392">
    <property type="entry name" value="HNH_3"/>
    <property type="match status" value="1"/>
</dbReference>
<evidence type="ECO:0000313" key="2">
    <source>
        <dbReference type="EMBL" id="GAH21431.1"/>
    </source>
</evidence>
<dbReference type="InterPro" id="IPR044925">
    <property type="entry name" value="His-Me_finger_sf"/>
</dbReference>
<name>X1DKK7_9ZZZZ</name>
<accession>X1DKK7</accession>
<dbReference type="SUPFAM" id="SSF54060">
    <property type="entry name" value="His-Me finger endonucleases"/>
    <property type="match status" value="1"/>
</dbReference>
<comment type="caution">
    <text evidence="2">The sequence shown here is derived from an EMBL/GenBank/DDBJ whole genome shotgun (WGS) entry which is preliminary data.</text>
</comment>
<reference evidence="2" key="1">
    <citation type="journal article" date="2014" name="Front. Microbiol.">
        <title>High frequency of phylogenetically diverse reductive dehalogenase-homologous genes in deep subseafloor sedimentary metagenomes.</title>
        <authorList>
            <person name="Kawai M."/>
            <person name="Futagami T."/>
            <person name="Toyoda A."/>
            <person name="Takaki Y."/>
            <person name="Nishi S."/>
            <person name="Hori S."/>
            <person name="Arai W."/>
            <person name="Tsubouchi T."/>
            <person name="Morono Y."/>
            <person name="Uchiyama I."/>
            <person name="Ito T."/>
            <person name="Fujiyama A."/>
            <person name="Inagaki F."/>
            <person name="Takami H."/>
        </authorList>
    </citation>
    <scope>NUCLEOTIDE SEQUENCE</scope>
    <source>
        <strain evidence="2">Expedition CK06-06</strain>
    </source>
</reference>
<gene>
    <name evidence="2" type="ORF">S01H4_66215</name>
</gene>